<feature type="compositionally biased region" description="Basic and acidic residues" evidence="1">
    <location>
        <begin position="235"/>
        <end position="253"/>
    </location>
</feature>
<protein>
    <submittedName>
        <fullName evidence="3">Transcriptional regulator</fullName>
    </submittedName>
</protein>
<dbReference type="WBParaSite" id="PTRK_0000263300.1">
    <property type="protein sequence ID" value="PTRK_0000263300.1"/>
    <property type="gene ID" value="PTRK_0000263300"/>
</dbReference>
<proteinExistence type="predicted"/>
<evidence type="ECO:0000313" key="2">
    <source>
        <dbReference type="Proteomes" id="UP000038045"/>
    </source>
</evidence>
<organism evidence="2 3">
    <name type="scientific">Parastrongyloides trichosuri</name>
    <name type="common">Possum-specific nematode worm</name>
    <dbReference type="NCBI Taxonomy" id="131310"/>
    <lineage>
        <taxon>Eukaryota</taxon>
        <taxon>Metazoa</taxon>
        <taxon>Ecdysozoa</taxon>
        <taxon>Nematoda</taxon>
        <taxon>Chromadorea</taxon>
        <taxon>Rhabditida</taxon>
        <taxon>Tylenchina</taxon>
        <taxon>Panagrolaimomorpha</taxon>
        <taxon>Strongyloidoidea</taxon>
        <taxon>Strongyloididae</taxon>
        <taxon>Parastrongyloides</taxon>
    </lineage>
</organism>
<evidence type="ECO:0000256" key="1">
    <source>
        <dbReference type="SAM" id="MobiDB-lite"/>
    </source>
</evidence>
<dbReference type="Proteomes" id="UP000038045">
    <property type="component" value="Unplaced"/>
</dbReference>
<feature type="region of interest" description="Disordered" evidence="1">
    <location>
        <begin position="46"/>
        <end position="83"/>
    </location>
</feature>
<sequence>RLQVGPQLSQRGHAGVAGRHDHFGDTGGLGQLPCQGVFAAARADDKNLHPGGMAARVVPVKRPKGLADARSGQSGRPGGHGLQLRKRHIGHQIIVVAFLSGRQTVQRNAHPARSALPRRLDDQARNRARGVHIDPLDVPQINARRGDQIGVLELLDGQAQRCGACRRSGRWRHDLRRRLRLRGRGPAARSRQQSAAVDLGAELRPETHSGGTLRPCAAARRDLQGEPPRLGPRLSDAEGRQVGHRRRDLEGRGARPGRPARDGTGGDCRRQAHDLSGLIQISDRD</sequence>
<evidence type="ECO:0000313" key="3">
    <source>
        <dbReference type="WBParaSite" id="PTRK_0000263300.1"/>
    </source>
</evidence>
<feature type="region of interest" description="Disordered" evidence="1">
    <location>
        <begin position="182"/>
        <end position="285"/>
    </location>
</feature>
<name>A0A0N4Z691_PARTI</name>
<dbReference type="AlphaFoldDB" id="A0A0N4Z691"/>
<keyword evidence="2" id="KW-1185">Reference proteome</keyword>
<accession>A0A0N4Z691</accession>
<feature type="compositionally biased region" description="Polar residues" evidence="1">
    <location>
        <begin position="1"/>
        <end position="10"/>
    </location>
</feature>
<reference evidence="3" key="1">
    <citation type="submission" date="2017-02" db="UniProtKB">
        <authorList>
            <consortium name="WormBaseParasite"/>
        </authorList>
    </citation>
    <scope>IDENTIFICATION</scope>
</reference>
<feature type="region of interest" description="Disordered" evidence="1">
    <location>
        <begin position="1"/>
        <end position="24"/>
    </location>
</feature>